<sequence length="129" mass="13649">MPAQPDDADVRARLRLQSIGWALLAGLGAALLGLVWGLEDAVRSGGCGLFYGLLAFHLQRVDPNDSHLQAGLVGAICGVRSLGLPLTLDNWQADALASLVLELLQAWLPLIGSAVLLHGTHRFLPASRP</sequence>
<keyword evidence="1" id="KW-0812">Transmembrane</keyword>
<feature type="transmembrane region" description="Helical" evidence="1">
    <location>
        <begin position="21"/>
        <end position="38"/>
    </location>
</feature>
<gene>
    <name evidence="2" type="ordered locus">SYNW2361</name>
</gene>
<evidence type="ECO:0000256" key="1">
    <source>
        <dbReference type="SAM" id="Phobius"/>
    </source>
</evidence>
<accession>Q7U3R8</accession>
<name>Q7U3R8_PARMW</name>
<feature type="transmembrane region" description="Helical" evidence="1">
    <location>
        <begin position="95"/>
        <end position="117"/>
    </location>
</feature>
<organism evidence="2 3">
    <name type="scientific">Parasynechococcus marenigrum (strain WH8102)</name>
    <dbReference type="NCBI Taxonomy" id="84588"/>
    <lineage>
        <taxon>Bacteria</taxon>
        <taxon>Bacillati</taxon>
        <taxon>Cyanobacteriota</taxon>
        <taxon>Cyanophyceae</taxon>
        <taxon>Synechococcales</taxon>
        <taxon>Prochlorococcaceae</taxon>
        <taxon>Parasynechococcus</taxon>
        <taxon>Parasynechococcus marenigrum</taxon>
    </lineage>
</organism>
<dbReference type="STRING" id="84588.SYNW2361"/>
<dbReference type="KEGG" id="syw:SYNW2361"/>
<dbReference type="Proteomes" id="UP000001422">
    <property type="component" value="Chromosome"/>
</dbReference>
<keyword evidence="1" id="KW-0472">Membrane</keyword>
<dbReference type="eggNOG" id="ENOG5033WJ0">
    <property type="taxonomic scope" value="Bacteria"/>
</dbReference>
<dbReference type="EMBL" id="BX569695">
    <property type="protein sequence ID" value="CAE08876.1"/>
    <property type="molecule type" value="Genomic_DNA"/>
</dbReference>
<keyword evidence="1" id="KW-1133">Transmembrane helix</keyword>
<dbReference type="RefSeq" id="WP_011129214.1">
    <property type="nucleotide sequence ID" value="NC_005070.1"/>
</dbReference>
<protein>
    <submittedName>
        <fullName evidence="2">Uncharacterized protein</fullName>
    </submittedName>
</protein>
<dbReference type="AlphaFoldDB" id="Q7U3R8"/>
<evidence type="ECO:0000313" key="2">
    <source>
        <dbReference type="EMBL" id="CAE08876.1"/>
    </source>
</evidence>
<dbReference type="HOGENOM" id="CLU_1854225_0_0_3"/>
<proteinExistence type="predicted"/>
<keyword evidence="3" id="KW-1185">Reference proteome</keyword>
<evidence type="ECO:0000313" key="3">
    <source>
        <dbReference type="Proteomes" id="UP000001422"/>
    </source>
</evidence>
<reference evidence="2 3" key="1">
    <citation type="journal article" date="2003" name="Nature">
        <title>The genome of a motile marine Synechococcus.</title>
        <authorList>
            <person name="Palenik B."/>
            <person name="Brahamsha B."/>
            <person name="Larimer F."/>
            <person name="Land M."/>
            <person name="Hauser L."/>
            <person name="Chain P."/>
            <person name="Lamerdin J."/>
            <person name="Regala W."/>
            <person name="Allen E.A."/>
            <person name="McCarren J."/>
            <person name="Paulsen I."/>
            <person name="Dufresne A."/>
            <person name="Partensky F."/>
            <person name="Webb E."/>
            <person name="Waterbury J."/>
        </authorList>
    </citation>
    <scope>NUCLEOTIDE SEQUENCE [LARGE SCALE GENOMIC DNA]</scope>
    <source>
        <strain evidence="2 3">WH8102</strain>
    </source>
</reference>